<protein>
    <submittedName>
        <fullName evidence="1">Uncharacterized protein</fullName>
    </submittedName>
</protein>
<dbReference type="EMBL" id="JAPZVP010000033">
    <property type="protein sequence ID" value="MDA1362989.1"/>
    <property type="molecule type" value="Genomic_DNA"/>
</dbReference>
<sequence>MIGRLQDRKITVYYFPPGFRFESLVETQGLGAAGLLYDESALLDSDIARRIVFTNGRERFPAVLYWPDGRDLTAVDELVAGGGAPEISMLGAVVCNHQSIHPDARDVRSRTGCPHRFMGLVWEHTVPVPGIDRRYPAADAFIETCPKCSLKLMPGVLEILTETTQANPQAPS</sequence>
<evidence type="ECO:0000313" key="1">
    <source>
        <dbReference type="EMBL" id="MDA1362989.1"/>
    </source>
</evidence>
<organism evidence="1 2">
    <name type="scientific">Glycomyces luteolus</name>
    <dbReference type="NCBI Taxonomy" id="2670330"/>
    <lineage>
        <taxon>Bacteria</taxon>
        <taxon>Bacillati</taxon>
        <taxon>Actinomycetota</taxon>
        <taxon>Actinomycetes</taxon>
        <taxon>Glycomycetales</taxon>
        <taxon>Glycomycetaceae</taxon>
        <taxon>Glycomyces</taxon>
    </lineage>
</organism>
<reference evidence="1" key="1">
    <citation type="submission" date="2022-12" db="EMBL/GenBank/DDBJ databases">
        <title>Gycomyces niveus sp.nov.,a novel actinomycete isolated from soil in Shouguan.</title>
        <authorList>
            <person name="Yang X."/>
        </authorList>
    </citation>
    <scope>NUCLEOTIDE SEQUENCE</scope>
    <source>
        <strain evidence="1">NEAU-A15</strain>
    </source>
</reference>
<dbReference type="RefSeq" id="WP_270113073.1">
    <property type="nucleotide sequence ID" value="NZ_JAPZVP010000033.1"/>
</dbReference>
<gene>
    <name evidence="1" type="ORF">O1R50_25475</name>
</gene>
<keyword evidence="2" id="KW-1185">Reference proteome</keyword>
<dbReference type="AlphaFoldDB" id="A0A9X3PI11"/>
<comment type="caution">
    <text evidence="1">The sequence shown here is derived from an EMBL/GenBank/DDBJ whole genome shotgun (WGS) entry which is preliminary data.</text>
</comment>
<proteinExistence type="predicted"/>
<dbReference type="Proteomes" id="UP001146067">
    <property type="component" value="Unassembled WGS sequence"/>
</dbReference>
<name>A0A9X3PI11_9ACTN</name>
<accession>A0A9X3PI11</accession>
<evidence type="ECO:0000313" key="2">
    <source>
        <dbReference type="Proteomes" id="UP001146067"/>
    </source>
</evidence>